<feature type="transmembrane region" description="Helical" evidence="1">
    <location>
        <begin position="258"/>
        <end position="277"/>
    </location>
</feature>
<dbReference type="PANTHER" id="PTHR35337">
    <property type="entry name" value="SLR1478 PROTEIN"/>
    <property type="match status" value="1"/>
</dbReference>
<dbReference type="Proteomes" id="UP001595721">
    <property type="component" value="Unassembled WGS sequence"/>
</dbReference>
<dbReference type="PANTHER" id="PTHR35337:SF1">
    <property type="entry name" value="SLR1478 PROTEIN"/>
    <property type="match status" value="1"/>
</dbReference>
<name>A0ABV7R5X5_9RHOB</name>
<comment type="caution">
    <text evidence="2">The sequence shown here is derived from an EMBL/GenBank/DDBJ whole genome shotgun (WGS) entry which is preliminary data.</text>
</comment>
<keyword evidence="1" id="KW-0812">Transmembrane</keyword>
<accession>A0ABV7R5X5</accession>
<feature type="transmembrane region" description="Helical" evidence="1">
    <location>
        <begin position="205"/>
        <end position="238"/>
    </location>
</feature>
<dbReference type="Pfam" id="PF01944">
    <property type="entry name" value="SpoIIM"/>
    <property type="match status" value="1"/>
</dbReference>
<dbReference type="RefSeq" id="WP_377745332.1">
    <property type="nucleotide sequence ID" value="NZ_JBHRXJ010000011.1"/>
</dbReference>
<dbReference type="InterPro" id="IPR002798">
    <property type="entry name" value="SpoIIM-like"/>
</dbReference>
<sequence length="357" mass="38543">MTAPIAAPASPAPQPALPADIIRSARFRAEREPGWRRLEELLKTVERRGARALSYDQALELASLYRQAINSLSVARAISMDSALLAYLDALCARAYLAVYAPQESLRGLFGRLIVYGIPQAVRRSAPALIIGFLAMLLGGLLGWALVAQDNSWFYSLVPPGLSDGRTPDASADYLRSTLFDGGNSGHDELSGFASYLFSNNTQVAMLTFALGIFFCAPSFVLTFYNGLVLGGFVWMFADKGLGYEVAGWLSIHGVTEIAAICFACAGGAQMGLAMLFPGQQTRRAALRDRGRDAVKLFLLAGLMLIVAALVEGFLRQLITSTQWRLVIGWGLGLLWVSWLSLSGREVRQPSASGARA</sequence>
<feature type="transmembrane region" description="Helical" evidence="1">
    <location>
        <begin position="324"/>
        <end position="342"/>
    </location>
</feature>
<gene>
    <name evidence="2" type="ORF">ACFOMH_14505</name>
</gene>
<proteinExistence type="predicted"/>
<organism evidence="2 3">
    <name type="scientific">Paracoccus mangrovi</name>
    <dbReference type="NCBI Taxonomy" id="1715645"/>
    <lineage>
        <taxon>Bacteria</taxon>
        <taxon>Pseudomonadati</taxon>
        <taxon>Pseudomonadota</taxon>
        <taxon>Alphaproteobacteria</taxon>
        <taxon>Rhodobacterales</taxon>
        <taxon>Paracoccaceae</taxon>
        <taxon>Paracoccus</taxon>
    </lineage>
</organism>
<feature type="transmembrane region" description="Helical" evidence="1">
    <location>
        <begin position="128"/>
        <end position="147"/>
    </location>
</feature>
<keyword evidence="1" id="KW-1133">Transmembrane helix</keyword>
<protein>
    <submittedName>
        <fullName evidence="2">Stage II sporulation protein M</fullName>
    </submittedName>
</protein>
<dbReference type="EMBL" id="JBHRXJ010000011">
    <property type="protein sequence ID" value="MFC3529388.1"/>
    <property type="molecule type" value="Genomic_DNA"/>
</dbReference>
<evidence type="ECO:0000313" key="3">
    <source>
        <dbReference type="Proteomes" id="UP001595721"/>
    </source>
</evidence>
<keyword evidence="3" id="KW-1185">Reference proteome</keyword>
<keyword evidence="1" id="KW-0472">Membrane</keyword>
<reference evidence="3" key="1">
    <citation type="journal article" date="2019" name="Int. J. Syst. Evol. Microbiol.">
        <title>The Global Catalogue of Microorganisms (GCM) 10K type strain sequencing project: providing services to taxonomists for standard genome sequencing and annotation.</title>
        <authorList>
            <consortium name="The Broad Institute Genomics Platform"/>
            <consortium name="The Broad Institute Genome Sequencing Center for Infectious Disease"/>
            <person name="Wu L."/>
            <person name="Ma J."/>
        </authorList>
    </citation>
    <scope>NUCLEOTIDE SEQUENCE [LARGE SCALE GENOMIC DNA]</scope>
    <source>
        <strain evidence="3">KCTC 42899</strain>
    </source>
</reference>
<evidence type="ECO:0000313" key="2">
    <source>
        <dbReference type="EMBL" id="MFC3529388.1"/>
    </source>
</evidence>
<evidence type="ECO:0000256" key="1">
    <source>
        <dbReference type="SAM" id="Phobius"/>
    </source>
</evidence>
<feature type="transmembrane region" description="Helical" evidence="1">
    <location>
        <begin position="297"/>
        <end position="318"/>
    </location>
</feature>